<dbReference type="PROSITE" id="PS00397">
    <property type="entry name" value="RECOMBINASES_1"/>
    <property type="match status" value="1"/>
</dbReference>
<evidence type="ECO:0000259" key="6">
    <source>
        <dbReference type="PROSITE" id="PS51736"/>
    </source>
</evidence>
<dbReference type="PANTHER" id="PTHR30461:SF2">
    <property type="entry name" value="SERINE RECOMBINASE PINE-RELATED"/>
    <property type="match status" value="1"/>
</dbReference>
<accession>A0ABV4WZL1</accession>
<evidence type="ECO:0000256" key="2">
    <source>
        <dbReference type="ARBA" id="ARBA00022908"/>
    </source>
</evidence>
<dbReference type="SUPFAM" id="SSF53041">
    <property type="entry name" value="Resolvase-like"/>
    <property type="match status" value="1"/>
</dbReference>
<dbReference type="SUPFAM" id="SSF46689">
    <property type="entry name" value="Homeodomain-like"/>
    <property type="match status" value="1"/>
</dbReference>
<proteinExistence type="inferred from homology"/>
<keyword evidence="8" id="KW-1185">Reference proteome</keyword>
<dbReference type="Pfam" id="PF00239">
    <property type="entry name" value="Resolvase"/>
    <property type="match status" value="1"/>
</dbReference>
<evidence type="ECO:0000313" key="8">
    <source>
        <dbReference type="Proteomes" id="UP001576774"/>
    </source>
</evidence>
<dbReference type="InterPro" id="IPR006119">
    <property type="entry name" value="Resolv_N"/>
</dbReference>
<evidence type="ECO:0000313" key="7">
    <source>
        <dbReference type="EMBL" id="MFB2875443.1"/>
    </source>
</evidence>
<dbReference type="InterPro" id="IPR006118">
    <property type="entry name" value="Recombinase_CS"/>
</dbReference>
<reference evidence="7 8" key="1">
    <citation type="submission" date="2024-09" db="EMBL/GenBank/DDBJ databases">
        <title>Floridaenema gen nov. (Aerosakkonemataceae, Aerosakkonematales ord. nov., Cyanobacteria) from benthic tropical and subtropical fresh waters, with the description of four new species.</title>
        <authorList>
            <person name="Moretto J.A."/>
            <person name="Berthold D.E."/>
            <person name="Lefler F.W."/>
            <person name="Huang I.-S."/>
            <person name="Laughinghouse H. IV."/>
        </authorList>
    </citation>
    <scope>NUCLEOTIDE SEQUENCE [LARGE SCALE GENOMIC DNA]</scope>
    <source>
        <strain evidence="7 8">BLCC-F46</strain>
    </source>
</reference>
<comment type="caution">
    <text evidence="7">The sequence shown here is derived from an EMBL/GenBank/DDBJ whole genome shotgun (WGS) entry which is preliminary data.</text>
</comment>
<dbReference type="PROSITE" id="PS51736">
    <property type="entry name" value="RECOMBINASES_3"/>
    <property type="match status" value="1"/>
</dbReference>
<protein>
    <submittedName>
        <fullName evidence="7">Recombinase family protein</fullName>
    </submittedName>
</protein>
<evidence type="ECO:0000256" key="1">
    <source>
        <dbReference type="ARBA" id="ARBA00009913"/>
    </source>
</evidence>
<dbReference type="EMBL" id="JBHFNQ010000010">
    <property type="protein sequence ID" value="MFB2875443.1"/>
    <property type="molecule type" value="Genomic_DNA"/>
</dbReference>
<dbReference type="PROSITE" id="PS00398">
    <property type="entry name" value="RECOMBINASES_2"/>
    <property type="match status" value="1"/>
</dbReference>
<dbReference type="Pfam" id="PF02796">
    <property type="entry name" value="HTH_7"/>
    <property type="match status" value="1"/>
</dbReference>
<dbReference type="InterPro" id="IPR036162">
    <property type="entry name" value="Resolvase-like_N_sf"/>
</dbReference>
<feature type="domain" description="Resolvase/invertase-type recombinase catalytic" evidence="6">
    <location>
        <begin position="1"/>
        <end position="134"/>
    </location>
</feature>
<sequence length="187" mass="20782">MLIGYARVSTDDQNLNLQRDALKQAGCSRIYEDKLSGARVARPGLTKALEAARSGDVLVVWRLDRLGRSLKDLIQMVETLSERGIELHSLTEALATTTTSGKLIFHLFGALAEFERNLIRERTQAGLTAARARGRKGGRPKALDAPKRQLAIKLYNERQYTIEEICRIIGISKPTLYSYIAEAQATP</sequence>
<dbReference type="PANTHER" id="PTHR30461">
    <property type="entry name" value="DNA-INVERTASE FROM LAMBDOID PROPHAGE"/>
    <property type="match status" value="1"/>
</dbReference>
<dbReference type="Gene3D" id="1.10.10.60">
    <property type="entry name" value="Homeodomain-like"/>
    <property type="match status" value="1"/>
</dbReference>
<dbReference type="InterPro" id="IPR006120">
    <property type="entry name" value="Resolvase_HTH_dom"/>
</dbReference>
<comment type="similarity">
    <text evidence="1">Belongs to the site-specific recombinase resolvase family.</text>
</comment>
<dbReference type="Gene3D" id="3.40.50.1390">
    <property type="entry name" value="Resolvase, N-terminal catalytic domain"/>
    <property type="match status" value="1"/>
</dbReference>
<dbReference type="CDD" id="cd03768">
    <property type="entry name" value="SR_ResInv"/>
    <property type="match status" value="1"/>
</dbReference>
<dbReference type="InterPro" id="IPR009057">
    <property type="entry name" value="Homeodomain-like_sf"/>
</dbReference>
<name>A0ABV4WZL1_9CYAN</name>
<dbReference type="InterPro" id="IPR050639">
    <property type="entry name" value="SSR_resolvase"/>
</dbReference>
<dbReference type="SMART" id="SM00857">
    <property type="entry name" value="Resolvase"/>
    <property type="match status" value="1"/>
</dbReference>
<keyword evidence="3" id="KW-0238">DNA-binding</keyword>
<organism evidence="7 8">
    <name type="scientific">Floridaenema aerugineum BLCC-F46</name>
    <dbReference type="NCBI Taxonomy" id="3153654"/>
    <lineage>
        <taxon>Bacteria</taxon>
        <taxon>Bacillati</taxon>
        <taxon>Cyanobacteriota</taxon>
        <taxon>Cyanophyceae</taxon>
        <taxon>Oscillatoriophycideae</taxon>
        <taxon>Aerosakkonematales</taxon>
        <taxon>Aerosakkonemataceae</taxon>
        <taxon>Floridanema</taxon>
        <taxon>Floridanema aerugineum</taxon>
    </lineage>
</organism>
<dbReference type="Proteomes" id="UP001576774">
    <property type="component" value="Unassembled WGS sequence"/>
</dbReference>
<feature type="active site" description="O-(5'-phospho-DNA)-serine intermediate" evidence="5">
    <location>
        <position position="9"/>
    </location>
</feature>
<keyword evidence="4" id="KW-0233">DNA recombination</keyword>
<keyword evidence="2" id="KW-0229">DNA integration</keyword>
<evidence type="ECO:0000256" key="3">
    <source>
        <dbReference type="ARBA" id="ARBA00023125"/>
    </source>
</evidence>
<evidence type="ECO:0000256" key="4">
    <source>
        <dbReference type="ARBA" id="ARBA00023172"/>
    </source>
</evidence>
<gene>
    <name evidence="7" type="ORF">ACE1CC_00975</name>
</gene>
<dbReference type="RefSeq" id="WP_413268608.1">
    <property type="nucleotide sequence ID" value="NZ_JBHFNQ010000010.1"/>
</dbReference>
<evidence type="ECO:0000256" key="5">
    <source>
        <dbReference type="PROSITE-ProRule" id="PRU10137"/>
    </source>
</evidence>